<organism evidence="2 3">
    <name type="scientific">Oesophagostomum dentatum</name>
    <name type="common">Nodular worm</name>
    <dbReference type="NCBI Taxonomy" id="61180"/>
    <lineage>
        <taxon>Eukaryota</taxon>
        <taxon>Metazoa</taxon>
        <taxon>Ecdysozoa</taxon>
        <taxon>Nematoda</taxon>
        <taxon>Chromadorea</taxon>
        <taxon>Rhabditida</taxon>
        <taxon>Rhabditina</taxon>
        <taxon>Rhabditomorpha</taxon>
        <taxon>Strongyloidea</taxon>
        <taxon>Strongylidae</taxon>
        <taxon>Oesophagostomum</taxon>
    </lineage>
</organism>
<name>A0A0B1SQ28_OESDE</name>
<gene>
    <name evidence="2" type="ORF">OESDEN_14972</name>
</gene>
<feature type="transmembrane region" description="Helical" evidence="1">
    <location>
        <begin position="140"/>
        <end position="159"/>
    </location>
</feature>
<dbReference type="AlphaFoldDB" id="A0A0B1SQ28"/>
<keyword evidence="1" id="KW-1133">Transmembrane helix</keyword>
<dbReference type="OrthoDB" id="8117402at2759"/>
<dbReference type="Proteomes" id="UP000053660">
    <property type="component" value="Unassembled WGS sequence"/>
</dbReference>
<dbReference type="EMBL" id="KN564423">
    <property type="protein sequence ID" value="KHJ85305.1"/>
    <property type="molecule type" value="Genomic_DNA"/>
</dbReference>
<proteinExistence type="predicted"/>
<protein>
    <submittedName>
        <fullName evidence="2">Aspartyl/glutamyl-tRNA amidotransferase subunit C domain protein</fullName>
    </submittedName>
</protein>
<reference evidence="2 3" key="1">
    <citation type="submission" date="2014-03" db="EMBL/GenBank/DDBJ databases">
        <title>Draft genome of the hookworm Oesophagostomum dentatum.</title>
        <authorList>
            <person name="Mitreva M."/>
        </authorList>
    </citation>
    <scope>NUCLEOTIDE SEQUENCE [LARGE SCALE GENOMIC DNA]</scope>
    <source>
        <strain evidence="2 3">OD-Hann</strain>
    </source>
</reference>
<keyword evidence="3" id="KW-1185">Reference proteome</keyword>
<evidence type="ECO:0000313" key="3">
    <source>
        <dbReference type="Proteomes" id="UP000053660"/>
    </source>
</evidence>
<accession>A0A0B1SQ28</accession>
<keyword evidence="2" id="KW-0808">Transferase</keyword>
<keyword evidence="1" id="KW-0472">Membrane</keyword>
<sequence>MTTNTAKHSAEMVNAKSYLIIADECIRIPVSMILELITALRSLEDEIRSKFDHIEGLVTEVSNKIGALENAIELERTTKTACSLLTNGTVPSCSWYSQSSQASDVTLDEPTSVKKEISPDINPSGDEAVDANQHGTVDEVGYWILVFPPLFPLFAFGLFA</sequence>
<evidence type="ECO:0000313" key="2">
    <source>
        <dbReference type="EMBL" id="KHJ85305.1"/>
    </source>
</evidence>
<dbReference type="GO" id="GO:0016740">
    <property type="term" value="F:transferase activity"/>
    <property type="evidence" value="ECO:0007669"/>
    <property type="project" value="UniProtKB-KW"/>
</dbReference>
<evidence type="ECO:0000256" key="1">
    <source>
        <dbReference type="SAM" id="Phobius"/>
    </source>
</evidence>
<keyword evidence="1" id="KW-0812">Transmembrane</keyword>